<dbReference type="AlphaFoldDB" id="A0AA88XK49"/>
<evidence type="ECO:0000256" key="4">
    <source>
        <dbReference type="ARBA" id="ARBA00022695"/>
    </source>
</evidence>
<dbReference type="EMBL" id="VSWD01000012">
    <property type="protein sequence ID" value="KAK3086846.1"/>
    <property type="molecule type" value="Genomic_DNA"/>
</dbReference>
<name>A0AA88XK49_PINIB</name>
<comment type="caution">
    <text evidence="11">The sequence shown here is derived from an EMBL/GenBank/DDBJ whole genome shotgun (WGS) entry which is preliminary data.</text>
</comment>
<dbReference type="SMART" id="SM01265">
    <property type="entry name" value="Mab-21"/>
    <property type="match status" value="1"/>
</dbReference>
<dbReference type="Pfam" id="PF20266">
    <property type="entry name" value="Mab-21_C"/>
    <property type="match status" value="1"/>
</dbReference>
<keyword evidence="7" id="KW-0067">ATP-binding</keyword>
<evidence type="ECO:0000313" key="11">
    <source>
        <dbReference type="EMBL" id="KAK3086846.1"/>
    </source>
</evidence>
<sequence>MAESSIKDEIYLISKGLYRLVSDIVGPECIVKMRRQKYKHFDFVQNCDNLPVFVITSGSMSEGFQFKSSDVDRMCVDRNAFVLTRLNHLHVKSLKTGSLFCMDNDECPPGFTLLRCLTSDRNNEEVFKCLAWRGDNIFLSSKMIREIILSSSETETHGPCQSENIMGIEVDTAFSLRSHMWPVQASCFITRSLDRRWPTYNVLKDICNDGCSFVPINSKQQTRSDVIDLEWRMSFSFAEKILIHSMNHCQFLCYGLTKLFLNEVLKQCSPPVNDLMCSYFMKTAVFWEISNNAEDWSIETFLPKFWNVFRRLIQWVRNGYCPNFFIPENNMFYGKICGENQRLLLSVLHDLYKDGYWCLLRCSSLNRKFENIITQPDIADMLSYNEEEYVSASAIEREKLRLIFPFEHTCPIHDRDGMITILDNTMRLNTDSDTMEYVVRLRLNNIFQQYTESLLMFTEPRRRNRKQYLTRKAAQALLIKAKTYFCVNFLHYSRCIYETGNYRKTIDILHFIKHRLQSQPYMYNWCLDDDIIMATKQQGMSYHTLIESFIVGDVTMNYLTSIDELLLECRAVGKHTGPSNLDIPPLVFINFLLILSYTRIENFQRLNDILDELQTLLHQNDNHHIFFTHKAISWEILGICQQIWGDRQSAFQSFINALNDKYNNFKEATIARINNLYN</sequence>
<dbReference type="GO" id="GO:0005524">
    <property type="term" value="F:ATP binding"/>
    <property type="evidence" value="ECO:0007669"/>
    <property type="project" value="UniProtKB-KW"/>
</dbReference>
<evidence type="ECO:0000256" key="1">
    <source>
        <dbReference type="ARBA" id="ARBA00001946"/>
    </source>
</evidence>
<evidence type="ECO:0000259" key="9">
    <source>
        <dbReference type="Pfam" id="PF03281"/>
    </source>
</evidence>
<dbReference type="InterPro" id="IPR046903">
    <property type="entry name" value="Mab-21-like_nuc_Trfase"/>
</dbReference>
<evidence type="ECO:0000256" key="7">
    <source>
        <dbReference type="ARBA" id="ARBA00022840"/>
    </source>
</evidence>
<evidence type="ECO:0000259" key="10">
    <source>
        <dbReference type="Pfam" id="PF20266"/>
    </source>
</evidence>
<evidence type="ECO:0008006" key="13">
    <source>
        <dbReference type="Google" id="ProtNLM"/>
    </source>
</evidence>
<dbReference type="PANTHER" id="PTHR10656:SF42">
    <property type="entry name" value="CYCLIC GMP-AMP SYNTHASE-LIKE PROTEIN-RELATED"/>
    <property type="match status" value="1"/>
</dbReference>
<gene>
    <name evidence="11" type="ORF">FSP39_024375</name>
</gene>
<keyword evidence="5" id="KW-0479">Metal-binding</keyword>
<proteinExistence type="inferred from homology"/>
<dbReference type="GO" id="GO:0016779">
    <property type="term" value="F:nucleotidyltransferase activity"/>
    <property type="evidence" value="ECO:0007669"/>
    <property type="project" value="UniProtKB-KW"/>
</dbReference>
<feature type="domain" description="Mab-21-like nucleotidyltransferase" evidence="9">
    <location>
        <begin position="161"/>
        <end position="244"/>
    </location>
</feature>
<comment type="cofactor">
    <cofactor evidence="1">
        <name>Mg(2+)</name>
        <dbReference type="ChEBI" id="CHEBI:18420"/>
    </cofactor>
</comment>
<dbReference type="Pfam" id="PF03281">
    <property type="entry name" value="Mab-21"/>
    <property type="match status" value="1"/>
</dbReference>
<evidence type="ECO:0000256" key="6">
    <source>
        <dbReference type="ARBA" id="ARBA00022741"/>
    </source>
</evidence>
<keyword evidence="6" id="KW-0547">Nucleotide-binding</keyword>
<dbReference type="InterPro" id="IPR046906">
    <property type="entry name" value="Mab-21_HhH/H2TH-like"/>
</dbReference>
<evidence type="ECO:0000256" key="2">
    <source>
        <dbReference type="ARBA" id="ARBA00008307"/>
    </source>
</evidence>
<keyword evidence="3" id="KW-0808">Transferase</keyword>
<evidence type="ECO:0000256" key="3">
    <source>
        <dbReference type="ARBA" id="ARBA00022679"/>
    </source>
</evidence>
<dbReference type="GO" id="GO:0046872">
    <property type="term" value="F:metal ion binding"/>
    <property type="evidence" value="ECO:0007669"/>
    <property type="project" value="UniProtKB-KW"/>
</dbReference>
<reference evidence="11" key="1">
    <citation type="submission" date="2019-08" db="EMBL/GenBank/DDBJ databases">
        <title>The improved chromosome-level genome for the pearl oyster Pinctada fucata martensii using PacBio sequencing and Hi-C.</title>
        <authorList>
            <person name="Zheng Z."/>
        </authorList>
    </citation>
    <scope>NUCLEOTIDE SEQUENCE</scope>
    <source>
        <strain evidence="11">ZZ-2019</strain>
        <tissue evidence="11">Adductor muscle</tissue>
    </source>
</reference>
<dbReference type="InterPro" id="IPR024810">
    <property type="entry name" value="MAB21L/cGLR"/>
</dbReference>
<dbReference type="Gene3D" id="1.10.1410.40">
    <property type="match status" value="1"/>
</dbReference>
<evidence type="ECO:0000256" key="8">
    <source>
        <dbReference type="ARBA" id="ARBA00022842"/>
    </source>
</evidence>
<evidence type="ECO:0000313" key="12">
    <source>
        <dbReference type="Proteomes" id="UP001186944"/>
    </source>
</evidence>
<keyword evidence="8" id="KW-0460">Magnesium</keyword>
<dbReference type="Proteomes" id="UP001186944">
    <property type="component" value="Unassembled WGS sequence"/>
</dbReference>
<accession>A0AA88XK49</accession>
<comment type="similarity">
    <text evidence="2">Belongs to the mab-21 family.</text>
</comment>
<feature type="domain" description="Mab-21-like HhH/H2TH-like" evidence="10">
    <location>
        <begin position="266"/>
        <end position="333"/>
    </location>
</feature>
<protein>
    <recommendedName>
        <fullName evidence="13">Mab-21-like HhH/H2TH-like domain-containing protein</fullName>
    </recommendedName>
</protein>
<evidence type="ECO:0000256" key="5">
    <source>
        <dbReference type="ARBA" id="ARBA00022723"/>
    </source>
</evidence>
<keyword evidence="4" id="KW-0548">Nucleotidyltransferase</keyword>
<dbReference type="PANTHER" id="PTHR10656">
    <property type="entry name" value="CELL FATE DETERMINING PROTEIN MAB21-RELATED"/>
    <property type="match status" value="1"/>
</dbReference>
<organism evidence="11 12">
    <name type="scientific">Pinctada imbricata</name>
    <name type="common">Atlantic pearl-oyster</name>
    <name type="synonym">Pinctada martensii</name>
    <dbReference type="NCBI Taxonomy" id="66713"/>
    <lineage>
        <taxon>Eukaryota</taxon>
        <taxon>Metazoa</taxon>
        <taxon>Spiralia</taxon>
        <taxon>Lophotrochozoa</taxon>
        <taxon>Mollusca</taxon>
        <taxon>Bivalvia</taxon>
        <taxon>Autobranchia</taxon>
        <taxon>Pteriomorphia</taxon>
        <taxon>Pterioida</taxon>
        <taxon>Pterioidea</taxon>
        <taxon>Pteriidae</taxon>
        <taxon>Pinctada</taxon>
    </lineage>
</organism>
<keyword evidence="12" id="KW-1185">Reference proteome</keyword>